<dbReference type="OrthoDB" id="412382at2759"/>
<keyword evidence="5" id="KW-0378">Hydrolase</keyword>
<evidence type="ECO:0000313" key="13">
    <source>
        <dbReference type="Proteomes" id="UP000053237"/>
    </source>
</evidence>
<dbReference type="GO" id="GO:0016162">
    <property type="term" value="F:cellulose 1,4-beta-cellobiosidase activity"/>
    <property type="evidence" value="ECO:0007669"/>
    <property type="project" value="UniProtKB-EC"/>
</dbReference>
<evidence type="ECO:0000256" key="4">
    <source>
        <dbReference type="ARBA" id="ARBA00022729"/>
    </source>
</evidence>
<gene>
    <name evidence="12" type="ORF">BN9_120330</name>
</gene>
<dbReference type="PANTHER" id="PTHR33753">
    <property type="entry name" value="1,4-BETA-D-GLUCAN CELLOBIOHYDROLASE B"/>
    <property type="match status" value="1"/>
</dbReference>
<proteinExistence type="inferred from homology"/>
<name>A0A024GTT4_9STRA</name>
<dbReference type="InterPro" id="IPR037019">
    <property type="entry name" value="Glyco_hydro_7_sf"/>
</dbReference>
<dbReference type="SUPFAM" id="SSF49899">
    <property type="entry name" value="Concanavalin A-like lectins/glucanases"/>
    <property type="match status" value="1"/>
</dbReference>
<dbReference type="AlphaFoldDB" id="A0A024GTT4"/>
<evidence type="ECO:0000256" key="3">
    <source>
        <dbReference type="ARBA" id="ARBA00012561"/>
    </source>
</evidence>
<dbReference type="Gene3D" id="2.70.100.10">
    <property type="entry name" value="Glycoside hydrolase, family 7, domain"/>
    <property type="match status" value="1"/>
</dbReference>
<organism evidence="12 13">
    <name type="scientific">Albugo candida</name>
    <dbReference type="NCBI Taxonomy" id="65357"/>
    <lineage>
        <taxon>Eukaryota</taxon>
        <taxon>Sar</taxon>
        <taxon>Stramenopiles</taxon>
        <taxon>Oomycota</taxon>
        <taxon>Peronosporomycetes</taxon>
        <taxon>Albuginales</taxon>
        <taxon>Albuginaceae</taxon>
        <taxon>Albugo</taxon>
    </lineage>
</organism>
<dbReference type="STRING" id="65357.A0A024GTT4"/>
<keyword evidence="9" id="KW-0624">Polysaccharide degradation</keyword>
<dbReference type="EMBL" id="CAIX01000459">
    <property type="protein sequence ID" value="CCI50359.1"/>
    <property type="molecule type" value="Genomic_DNA"/>
</dbReference>
<sequence>MIYPITLVLASFLPTGRTQQVGTLQPEKHPLLPMKFCNSAGCEPVPNTQIVLDANWRWVREVKGSSNCYKGNEWISALCKDPEECALNCALEGIDYAKTYGITVTDSELKLNFVTKHEYGTNVGSRVYMMDSETTYKNFQLLNQEFTFDVDVSKLTCGLNGALYFVEMDMDGGMQRAKTGTNTAGAKYGTGYCDAQCPHDVKFIDGFANVLNWTSTNENSGNGQFGACCTEMDIWEANAISNAYTSHPCRIDGFKRCDNPKDCGDGENRYAGLCDKDGCDFNPFRLGNPAFYGLGSDFRVDTNISITVVTQFITSDQTAEGDLVDIRRTYYQGGKEIMSPRINVPSVDPVTSITDKMCHQVKKAFNDKNDHHRKGGLRKLGEALRKGMVLAMSIWVDYEAKCLWLDSTYPVDADPKQPGAQRGTCPTTSGVPEDVIKENPSASVTYSNIRLGDIGTTVSKAR</sequence>
<dbReference type="GO" id="GO:0030245">
    <property type="term" value="P:cellulose catabolic process"/>
    <property type="evidence" value="ECO:0007669"/>
    <property type="project" value="UniProtKB-KW"/>
</dbReference>
<keyword evidence="8" id="KW-0326">Glycosidase</keyword>
<evidence type="ECO:0000256" key="9">
    <source>
        <dbReference type="ARBA" id="ARBA00023326"/>
    </source>
</evidence>
<comment type="caution">
    <text evidence="12">The sequence shown here is derived from an EMBL/GenBank/DDBJ whole genome shotgun (WGS) entry which is preliminary data.</text>
</comment>
<dbReference type="PRINTS" id="PR00734">
    <property type="entry name" value="GLHYDRLASE7"/>
</dbReference>
<evidence type="ECO:0000256" key="1">
    <source>
        <dbReference type="ARBA" id="ARBA00001641"/>
    </source>
</evidence>
<feature type="region of interest" description="Disordered" evidence="10">
    <location>
        <begin position="415"/>
        <end position="435"/>
    </location>
</feature>
<dbReference type="Proteomes" id="UP000053237">
    <property type="component" value="Unassembled WGS sequence"/>
</dbReference>
<evidence type="ECO:0000256" key="2">
    <source>
        <dbReference type="ARBA" id="ARBA00006044"/>
    </source>
</evidence>
<comment type="catalytic activity">
    <reaction evidence="1">
        <text>Hydrolysis of (1-&gt;4)-beta-D-glucosidic linkages in cellulose and cellotetraose, releasing cellobiose from the non-reducing ends of the chains.</text>
        <dbReference type="EC" id="3.2.1.91"/>
    </reaction>
</comment>
<keyword evidence="4 11" id="KW-0732">Signal</keyword>
<evidence type="ECO:0000256" key="6">
    <source>
        <dbReference type="ARBA" id="ARBA00023001"/>
    </source>
</evidence>
<comment type="similarity">
    <text evidence="2">Belongs to the glycosyl hydrolase 7 (cellulase C) family.</text>
</comment>
<dbReference type="InterPro" id="IPR013320">
    <property type="entry name" value="ConA-like_dom_sf"/>
</dbReference>
<keyword evidence="13" id="KW-1185">Reference proteome</keyword>
<keyword evidence="6" id="KW-0136">Cellulose degradation</keyword>
<evidence type="ECO:0000256" key="8">
    <source>
        <dbReference type="ARBA" id="ARBA00023295"/>
    </source>
</evidence>
<feature type="signal peptide" evidence="11">
    <location>
        <begin position="1"/>
        <end position="18"/>
    </location>
</feature>
<accession>A0A024GTT4</accession>
<keyword evidence="7" id="KW-0119">Carbohydrate metabolism</keyword>
<dbReference type="PANTHER" id="PTHR33753:SF2">
    <property type="entry name" value="GLYCOSIDE HYDROLASE FAMILY 7 PROTEIN"/>
    <property type="match status" value="1"/>
</dbReference>
<reference evidence="12 13" key="1">
    <citation type="submission" date="2012-05" db="EMBL/GenBank/DDBJ databases">
        <title>Recombination and specialization in a pathogen metapopulation.</title>
        <authorList>
            <person name="Gardiner A."/>
            <person name="Kemen E."/>
            <person name="Schultz-Larsen T."/>
            <person name="MacLean D."/>
            <person name="Van Oosterhout C."/>
            <person name="Jones J.D.G."/>
        </authorList>
    </citation>
    <scope>NUCLEOTIDE SEQUENCE [LARGE SCALE GENOMIC DNA]</scope>
    <source>
        <strain evidence="12 13">Ac Nc2</strain>
    </source>
</reference>
<evidence type="ECO:0000256" key="11">
    <source>
        <dbReference type="SAM" id="SignalP"/>
    </source>
</evidence>
<feature type="chain" id="PRO_5001529757" description="cellulose 1,4-beta-cellobiosidase (non-reducing end)" evidence="11">
    <location>
        <begin position="19"/>
        <end position="462"/>
    </location>
</feature>
<dbReference type="Pfam" id="PF00840">
    <property type="entry name" value="Glyco_hydro_7"/>
    <property type="match status" value="1"/>
</dbReference>
<evidence type="ECO:0000256" key="7">
    <source>
        <dbReference type="ARBA" id="ARBA00023277"/>
    </source>
</evidence>
<evidence type="ECO:0000256" key="5">
    <source>
        <dbReference type="ARBA" id="ARBA00022801"/>
    </source>
</evidence>
<dbReference type="InParanoid" id="A0A024GTT4"/>
<evidence type="ECO:0000313" key="12">
    <source>
        <dbReference type="EMBL" id="CCI50359.1"/>
    </source>
</evidence>
<evidence type="ECO:0000256" key="10">
    <source>
        <dbReference type="SAM" id="MobiDB-lite"/>
    </source>
</evidence>
<dbReference type="CDD" id="cd07999">
    <property type="entry name" value="GH7_CBH_EG"/>
    <property type="match status" value="1"/>
</dbReference>
<dbReference type="EC" id="3.2.1.91" evidence="3"/>
<dbReference type="InterPro" id="IPR001722">
    <property type="entry name" value="Glyco_hydro_7"/>
</dbReference>
<protein>
    <recommendedName>
        <fullName evidence="3">cellulose 1,4-beta-cellobiosidase (non-reducing end)</fullName>
        <ecNumber evidence="3">3.2.1.91</ecNumber>
    </recommendedName>
</protein>